<dbReference type="AlphaFoldDB" id="A0A7R9U7T9"/>
<sequence>MDTAQSLARRLVSEFPVAEWTGALLEAIHLGAVPTNLHWWETPSLSQHVDDISQADPIFQLLRLSCEDSFEDGSASADLESSLVLLYGCMRRGRLSPLASMIEHICSVVGPPASLKAFLFNCRLCQCKEKLGISNDSFTRERLSFARAPASLLSIAFDNLEFQRVNRAEARVCNVPTITVLLRKLPLGGGAFSGEEVENSCEAPSPAHRVRAAFASVRHARELPVWLRLEQGDLNAAFSPAACKLLDALQRVCAEGLAEAGLPLAAADDFSVRLAALNDFLSDEPTSSLARDDIFVDESIAASLSGEDGYTSAIKRGLEFYDLHQKESDFQAEHQLPMAASQLPLFAAMDGSPAIQIMRKMIAAEEETDWAERIWLISGLWHLQNALGRHLLEFFSRLMGILLVAAERRKAGQATHILSFSSPRHSKIFLRRFADALSLEIAAFFVSSEGGVKAFRDDPDPRRFLKWLQAAPRGSFLEEVVAFLSFHAVMDSLGEAMKSQEDTTSTWLVVAHLFYSLGGHIYARIATFMATQLSTATSLERKAAQHFSFCSAANGGAIAIDDKVEKINKLLKRANKIRPSLKQIQRRSRTLSATNEEKDRFFFDKAYQEDGGNVEDREESSDAAFGVVLDRLTIEVRKVLRHEVDWLATDYSGPDWRAGCAIHSATEMLRDLRDPIWSKKPSARSHLQVKTNVVIDRTLLLEDRSLTKHLIAEKLEAYYECAGVPHSARHTAMEFVYGERRQAKREEMVDALVHCRICTSQHDMSPAEVEDAGDCDRTMEDLDFSFLPALEEIADSFRAPFPVELDSDSTQHEDLKNTIFGDLKFVDQEDPSCWRRNNEALRVKACKLSAQAAKDWQRLEKMLNGGCL</sequence>
<protein>
    <submittedName>
        <fullName evidence="1">Uncharacterized protein</fullName>
    </submittedName>
</protein>
<name>A0A7R9U7T9_9STRA</name>
<accession>A0A7R9U7T9</accession>
<dbReference type="EMBL" id="HBEA01008461">
    <property type="protein sequence ID" value="CAD8257026.1"/>
    <property type="molecule type" value="Transcribed_RNA"/>
</dbReference>
<proteinExistence type="predicted"/>
<gene>
    <name evidence="1" type="ORF">PPYR1160_LOCUS6518</name>
</gene>
<organism evidence="1">
    <name type="scientific">Pinguiococcus pyrenoidosus</name>
    <dbReference type="NCBI Taxonomy" id="172671"/>
    <lineage>
        <taxon>Eukaryota</taxon>
        <taxon>Sar</taxon>
        <taxon>Stramenopiles</taxon>
        <taxon>Ochrophyta</taxon>
        <taxon>Pinguiophyceae</taxon>
        <taxon>Pinguiochrysidales</taxon>
        <taxon>Pinguiochrysidaceae</taxon>
        <taxon>Pinguiococcus</taxon>
    </lineage>
</organism>
<reference evidence="1" key="1">
    <citation type="submission" date="2021-01" db="EMBL/GenBank/DDBJ databases">
        <authorList>
            <person name="Corre E."/>
            <person name="Pelletier E."/>
            <person name="Niang G."/>
            <person name="Scheremetjew M."/>
            <person name="Finn R."/>
            <person name="Kale V."/>
            <person name="Holt S."/>
            <person name="Cochrane G."/>
            <person name="Meng A."/>
            <person name="Brown T."/>
            <person name="Cohen L."/>
        </authorList>
    </citation>
    <scope>NUCLEOTIDE SEQUENCE</scope>
    <source>
        <strain evidence="1">CCMP2078</strain>
    </source>
</reference>
<evidence type="ECO:0000313" key="1">
    <source>
        <dbReference type="EMBL" id="CAD8257026.1"/>
    </source>
</evidence>